<feature type="compositionally biased region" description="Polar residues" evidence="1">
    <location>
        <begin position="109"/>
        <end position="125"/>
    </location>
</feature>
<dbReference type="GO" id="GO:0010513">
    <property type="term" value="P:positive regulation of phosphatidylinositol biosynthetic process"/>
    <property type="evidence" value="ECO:0007669"/>
    <property type="project" value="TreeGrafter"/>
</dbReference>
<protein>
    <submittedName>
        <fullName evidence="3">Uncharacterized protein</fullName>
    </submittedName>
</protein>
<dbReference type="GO" id="GO:1903778">
    <property type="term" value="P:protein localization to vacuolar membrane"/>
    <property type="evidence" value="ECO:0007669"/>
    <property type="project" value="TreeGrafter"/>
</dbReference>
<feature type="region of interest" description="Disordered" evidence="1">
    <location>
        <begin position="508"/>
        <end position="629"/>
    </location>
</feature>
<feature type="compositionally biased region" description="Polar residues" evidence="1">
    <location>
        <begin position="438"/>
        <end position="451"/>
    </location>
</feature>
<dbReference type="OrthoDB" id="1204at2759"/>
<evidence type="ECO:0000313" key="3">
    <source>
        <dbReference type="EMBL" id="ELR10683.1"/>
    </source>
</evidence>
<feature type="compositionally biased region" description="Polar residues" evidence="1">
    <location>
        <begin position="8"/>
        <end position="31"/>
    </location>
</feature>
<proteinExistence type="predicted"/>
<feature type="compositionally biased region" description="Low complexity" evidence="1">
    <location>
        <begin position="311"/>
        <end position="333"/>
    </location>
</feature>
<organism evidence="3 4">
    <name type="scientific">Pseudogymnoascus destructans (strain ATCC MYA-4855 / 20631-21)</name>
    <name type="common">Bat white-nose syndrome fungus</name>
    <name type="synonym">Geomyces destructans</name>
    <dbReference type="NCBI Taxonomy" id="658429"/>
    <lineage>
        <taxon>Eukaryota</taxon>
        <taxon>Fungi</taxon>
        <taxon>Dikarya</taxon>
        <taxon>Ascomycota</taxon>
        <taxon>Pezizomycotina</taxon>
        <taxon>Leotiomycetes</taxon>
        <taxon>Thelebolales</taxon>
        <taxon>Thelebolaceae</taxon>
        <taxon>Pseudogymnoascus</taxon>
    </lineage>
</organism>
<dbReference type="PANTHER" id="PTHR28258:SF1">
    <property type="entry name" value="VACUOLAR SEGREGATION PROTEIN 7"/>
    <property type="match status" value="1"/>
</dbReference>
<feature type="compositionally biased region" description="Polar residues" evidence="1">
    <location>
        <begin position="548"/>
        <end position="561"/>
    </location>
</feature>
<feature type="transmembrane region" description="Helical" evidence="2">
    <location>
        <begin position="632"/>
        <end position="655"/>
    </location>
</feature>
<feature type="compositionally biased region" description="Low complexity" evidence="1">
    <location>
        <begin position="95"/>
        <end position="108"/>
    </location>
</feature>
<dbReference type="GO" id="GO:0000329">
    <property type="term" value="C:fungal-type vacuole membrane"/>
    <property type="evidence" value="ECO:0007669"/>
    <property type="project" value="TreeGrafter"/>
</dbReference>
<feature type="compositionally biased region" description="Polar residues" evidence="1">
    <location>
        <begin position="188"/>
        <end position="203"/>
    </location>
</feature>
<evidence type="ECO:0000313" key="4">
    <source>
        <dbReference type="Proteomes" id="UP000011064"/>
    </source>
</evidence>
<dbReference type="HOGENOM" id="CLU_010147_0_0_1"/>
<feature type="region of interest" description="Disordered" evidence="1">
    <location>
        <begin position="1"/>
        <end position="471"/>
    </location>
</feature>
<keyword evidence="2" id="KW-0472">Membrane</keyword>
<dbReference type="PANTHER" id="PTHR28258">
    <property type="entry name" value="VACUOLAR SEGREGATION PROTEIN 7"/>
    <property type="match status" value="1"/>
</dbReference>
<evidence type="ECO:0000256" key="1">
    <source>
        <dbReference type="SAM" id="MobiDB-lite"/>
    </source>
</evidence>
<sequence length="869" mass="91544">MEDKPLRNPSQVPEMTQATPSSMASKSANPLTTTTSPTQTRKTSHSPAPGTKKLINSQPPSNTASPKPSREPSPARPTVRSATVRTGNGRRKSSQEPSPSRSASATAANMPSSAAVQRALSTANTPLLKPLSDTAIVAPQPQKITVPTELKDAPRWPISPRLKSPPPINRPTGMARKTDQELPPISTLRFQTSNESAQSANTDTDYDESLAMSGIRSPGRGVSTSATTLETVPESSQPGSPGIRMGLERSQEWKQGGLPEEQIAIDKAFTKNMKSSPAAATTDSGSESGEKKGGIKLRPTTGANTTPRPNAAQLAKQASSSALGGKKAAEASATNNMTVETETVSSIPQVAVGGGTGTVNGSLRTKPSSETIRPKKEKRKTTRKPQSVQNGVASSKADIFEAKIASAVDEANSSDSEETFVYESNPPDHERPRRFHSRSPSTTSMASQSQADLRPGPPSRLANTLDGSNGHSVAMKKSMKFASSFAPLPPTSDAATDDDAAQRALGTGRGTIRHHHIGRWGRNNNTSSHGSLFDAESPFPHATKPSKFGNSASMRQSSRPTSPRVGANGRGVNGNGTVRKGGFAHAYDIDDGAGADDERTPLIGSGTRSTRSRHRRNPPTSSQQRQRNSRSPFGACLILGVMAVLVFSGALALLLGTAQPLGGVRIAALRDVLASKTELLLDVDVVARNPNVFAVGVDKLDISVYAKSRYAGDEAMYARAAGDGAALRYGARGTSEEGGEVVHTRDYSPWDPYPPPPSDTPLLLLGRLTSTDTALSFPASPFRHSASLSTAALRLPDPGNSTEGRAKWEHILKGGHNWELILQGVVEYRIGWFGGSGAGRKKVVPIGGGVEVGGGGKTAWFFCGEGGWR</sequence>
<dbReference type="GO" id="GO:0000011">
    <property type="term" value="P:vacuole inheritance"/>
    <property type="evidence" value="ECO:0007669"/>
    <property type="project" value="TreeGrafter"/>
</dbReference>
<feature type="compositionally biased region" description="Polar residues" evidence="1">
    <location>
        <begin position="222"/>
        <end position="239"/>
    </location>
</feature>
<dbReference type="AlphaFoldDB" id="L8GDA6"/>
<keyword evidence="2" id="KW-0812">Transmembrane</keyword>
<feature type="compositionally biased region" description="Polar residues" evidence="1">
    <location>
        <begin position="272"/>
        <end position="283"/>
    </location>
</feature>
<keyword evidence="4" id="KW-1185">Reference proteome</keyword>
<dbReference type="GO" id="GO:0070772">
    <property type="term" value="C:PAS complex"/>
    <property type="evidence" value="ECO:0007669"/>
    <property type="project" value="TreeGrafter"/>
</dbReference>
<feature type="compositionally biased region" description="Polar residues" evidence="1">
    <location>
        <begin position="461"/>
        <end position="471"/>
    </location>
</feature>
<name>L8GDA6_PSED2</name>
<evidence type="ECO:0000256" key="2">
    <source>
        <dbReference type="SAM" id="Phobius"/>
    </source>
</evidence>
<feature type="compositionally biased region" description="Low complexity" evidence="1">
    <location>
        <begin position="32"/>
        <end position="41"/>
    </location>
</feature>
<dbReference type="Proteomes" id="UP000011064">
    <property type="component" value="Unassembled WGS sequence"/>
</dbReference>
<accession>L8GDA6</accession>
<feature type="compositionally biased region" description="Low complexity" evidence="1">
    <location>
        <begin position="618"/>
        <end position="629"/>
    </location>
</feature>
<reference evidence="4" key="1">
    <citation type="submission" date="2010-09" db="EMBL/GenBank/DDBJ databases">
        <title>The genome sequence of Geomyces destructans 20631-21.</title>
        <authorList>
            <consortium name="The Broad Institute Genome Sequencing Platform"/>
            <person name="Cuomo C.A."/>
            <person name="Blehert D.S."/>
            <person name="Lorch J.M."/>
            <person name="Young S.K."/>
            <person name="Zeng Q."/>
            <person name="Gargeya S."/>
            <person name="Fitzgerald M."/>
            <person name="Haas B."/>
            <person name="Abouelleil A."/>
            <person name="Alvarado L."/>
            <person name="Arachchi H.M."/>
            <person name="Berlin A."/>
            <person name="Brown A."/>
            <person name="Chapman S.B."/>
            <person name="Chen Z."/>
            <person name="Dunbar C."/>
            <person name="Freedman E."/>
            <person name="Gearin G."/>
            <person name="Gellesch M."/>
            <person name="Goldberg J."/>
            <person name="Griggs A."/>
            <person name="Gujja S."/>
            <person name="Heiman D."/>
            <person name="Howarth C."/>
            <person name="Larson L."/>
            <person name="Lui A."/>
            <person name="MacDonald P.J.P."/>
            <person name="Montmayeur A."/>
            <person name="Murphy C."/>
            <person name="Neiman D."/>
            <person name="Pearson M."/>
            <person name="Priest M."/>
            <person name="Roberts A."/>
            <person name="Saif S."/>
            <person name="Shea T."/>
            <person name="Shenoy N."/>
            <person name="Sisk P."/>
            <person name="Stolte C."/>
            <person name="Sykes S."/>
            <person name="Wortman J."/>
            <person name="Nusbaum C."/>
            <person name="Birren B."/>
        </authorList>
    </citation>
    <scope>NUCLEOTIDE SEQUENCE [LARGE SCALE GENOMIC DNA]</scope>
    <source>
        <strain evidence="4">ATCC MYA-4855 / 20631-21</strain>
    </source>
</reference>
<feature type="compositionally biased region" description="Polar residues" evidence="1">
    <location>
        <begin position="54"/>
        <end position="66"/>
    </location>
</feature>
<dbReference type="VEuPathDB" id="FungiDB:GMDG_04944"/>
<dbReference type="STRING" id="658429.L8GDA6"/>
<feature type="compositionally biased region" description="Polar residues" evidence="1">
    <location>
        <begin position="334"/>
        <end position="348"/>
    </location>
</feature>
<dbReference type="EMBL" id="GL573265">
    <property type="protein sequence ID" value="ELR10683.1"/>
    <property type="molecule type" value="Genomic_DNA"/>
</dbReference>
<dbReference type="Pfam" id="PF12751">
    <property type="entry name" value="Vac7"/>
    <property type="match status" value="1"/>
</dbReference>
<gene>
    <name evidence="3" type="ORF">GMDG_04944</name>
</gene>
<keyword evidence="2" id="KW-1133">Transmembrane helix</keyword>
<dbReference type="InParanoid" id="L8GDA6"/>
<dbReference type="InterPro" id="IPR024260">
    <property type="entry name" value="Vac7"/>
</dbReference>